<sequence>FESRWFEADAGVSRYTRLYKDWKKNPDEPFKFLECFRVIEPEDIILIDGGSVLFSGPLGNNLDPFNRYANSSGKYHPGFSFDGEGQRQALGTTTAD</sequence>
<dbReference type="Proteomes" id="UP000252139">
    <property type="component" value="Unassembled WGS sequence"/>
</dbReference>
<comment type="caution">
    <text evidence="1">The sequence shown here is derived from an EMBL/GenBank/DDBJ whole genome shotgun (WGS) entry which is preliminary data.</text>
</comment>
<feature type="non-terminal residue" evidence="1">
    <location>
        <position position="1"/>
    </location>
</feature>
<evidence type="ECO:0000313" key="2">
    <source>
        <dbReference type="Proteomes" id="UP000252139"/>
    </source>
</evidence>
<dbReference type="AlphaFoldDB" id="A0A367IWI8"/>
<organism evidence="1 2">
    <name type="scientific">Rhizopus azygosporus</name>
    <name type="common">Rhizopus microsporus var. azygosporus</name>
    <dbReference type="NCBI Taxonomy" id="86630"/>
    <lineage>
        <taxon>Eukaryota</taxon>
        <taxon>Fungi</taxon>
        <taxon>Fungi incertae sedis</taxon>
        <taxon>Mucoromycota</taxon>
        <taxon>Mucoromycotina</taxon>
        <taxon>Mucoromycetes</taxon>
        <taxon>Mucorales</taxon>
        <taxon>Mucorineae</taxon>
        <taxon>Rhizopodaceae</taxon>
        <taxon>Rhizopus</taxon>
    </lineage>
</organism>
<dbReference type="EMBL" id="PJQL01003257">
    <property type="protein sequence ID" value="RCH81841.1"/>
    <property type="molecule type" value="Genomic_DNA"/>
</dbReference>
<name>A0A367IWI8_RHIAZ</name>
<proteinExistence type="predicted"/>
<keyword evidence="2" id="KW-1185">Reference proteome</keyword>
<gene>
    <name evidence="1" type="ORF">CU097_005330</name>
</gene>
<protein>
    <submittedName>
        <fullName evidence="1">Uncharacterized protein</fullName>
    </submittedName>
</protein>
<accession>A0A367IWI8</accession>
<evidence type="ECO:0000313" key="1">
    <source>
        <dbReference type="EMBL" id="RCH81841.1"/>
    </source>
</evidence>
<reference evidence="1 2" key="1">
    <citation type="journal article" date="2018" name="G3 (Bethesda)">
        <title>Phylogenetic and Phylogenomic Definition of Rhizopus Species.</title>
        <authorList>
            <person name="Gryganskyi A.P."/>
            <person name="Golan J."/>
            <person name="Dolatabadi S."/>
            <person name="Mondo S."/>
            <person name="Robb S."/>
            <person name="Idnurm A."/>
            <person name="Muszewska A."/>
            <person name="Steczkiewicz K."/>
            <person name="Masonjones S."/>
            <person name="Liao H.L."/>
            <person name="Gajdeczka M.T."/>
            <person name="Anike F."/>
            <person name="Vuek A."/>
            <person name="Anishchenko I.M."/>
            <person name="Voigt K."/>
            <person name="de Hoog G.S."/>
            <person name="Smith M.E."/>
            <person name="Heitman J."/>
            <person name="Vilgalys R."/>
            <person name="Stajich J.E."/>
        </authorList>
    </citation>
    <scope>NUCLEOTIDE SEQUENCE [LARGE SCALE GENOMIC DNA]</scope>
    <source>
        <strain evidence="1 2">CBS 357.93</strain>
    </source>
</reference>